<dbReference type="PANTHER" id="PTHR21301">
    <property type="entry name" value="REVERSE TRANSCRIPTASE"/>
    <property type="match status" value="1"/>
</dbReference>
<keyword evidence="2" id="KW-1185">Reference proteome</keyword>
<dbReference type="EMBL" id="JANEYG010000055">
    <property type="protein sequence ID" value="KAJ8915268.1"/>
    <property type="molecule type" value="Genomic_DNA"/>
</dbReference>
<evidence type="ECO:0000313" key="1">
    <source>
        <dbReference type="EMBL" id="KAJ8915268.1"/>
    </source>
</evidence>
<organism evidence="1 2">
    <name type="scientific">Exocentrus adspersus</name>
    <dbReference type="NCBI Taxonomy" id="1586481"/>
    <lineage>
        <taxon>Eukaryota</taxon>
        <taxon>Metazoa</taxon>
        <taxon>Ecdysozoa</taxon>
        <taxon>Arthropoda</taxon>
        <taxon>Hexapoda</taxon>
        <taxon>Insecta</taxon>
        <taxon>Pterygota</taxon>
        <taxon>Neoptera</taxon>
        <taxon>Endopterygota</taxon>
        <taxon>Coleoptera</taxon>
        <taxon>Polyphaga</taxon>
        <taxon>Cucujiformia</taxon>
        <taxon>Chrysomeloidea</taxon>
        <taxon>Cerambycidae</taxon>
        <taxon>Lamiinae</taxon>
        <taxon>Acanthocinini</taxon>
        <taxon>Exocentrus</taxon>
    </lineage>
</organism>
<dbReference type="AlphaFoldDB" id="A0AAV8VM05"/>
<dbReference type="Proteomes" id="UP001159042">
    <property type="component" value="Unassembled WGS sequence"/>
</dbReference>
<sequence length="285" mass="32859">MLRSGFLGCKWGPTQELAVQYLKEELQSATPQPIIYPNHGVYHPNHNFPWHVATDASHIGISGQLFQVVGGCKKWLFNTLKQNLKPRGLRLKTTIQSEKANRIISRAEKSLNDFYQQDFGMAMGSSLSPIMSNIFMEMEHFEETYVQSYVNKPKIWWRYVDDVVYSQIMSFQLKSWRSYIDFTVEGVEGTMCYRIDYCRHKSTDGTWPYRNTPLLLSTFQIVPTAKDDLLAMDVLGLLVRSWGGVAYIFVVLNGFTKYVTLYPFHVTAAVFLDVSRPFDRSTRTS</sequence>
<accession>A0AAV8VM05</accession>
<name>A0AAV8VM05_9CUCU</name>
<proteinExistence type="predicted"/>
<gene>
    <name evidence="1" type="ORF">NQ315_014776</name>
</gene>
<dbReference type="PANTHER" id="PTHR21301:SF10">
    <property type="entry name" value="REVERSE TRANSCRIPTASE DOMAIN-CONTAINING PROTEIN"/>
    <property type="match status" value="1"/>
</dbReference>
<evidence type="ECO:0008006" key="3">
    <source>
        <dbReference type="Google" id="ProtNLM"/>
    </source>
</evidence>
<evidence type="ECO:0000313" key="2">
    <source>
        <dbReference type="Proteomes" id="UP001159042"/>
    </source>
</evidence>
<comment type="caution">
    <text evidence="1">The sequence shown here is derived from an EMBL/GenBank/DDBJ whole genome shotgun (WGS) entry which is preliminary data.</text>
</comment>
<protein>
    <recommendedName>
        <fullName evidence="3">Reverse transcriptase domain-containing protein</fullName>
    </recommendedName>
</protein>
<reference evidence="1 2" key="1">
    <citation type="journal article" date="2023" name="Insect Mol. Biol.">
        <title>Genome sequencing provides insights into the evolution of gene families encoding plant cell wall-degrading enzymes in longhorned beetles.</title>
        <authorList>
            <person name="Shin N.R."/>
            <person name="Okamura Y."/>
            <person name="Kirsch R."/>
            <person name="Pauchet Y."/>
        </authorList>
    </citation>
    <scope>NUCLEOTIDE SEQUENCE [LARGE SCALE GENOMIC DNA]</scope>
    <source>
        <strain evidence="1">EAD_L_NR</strain>
    </source>
</reference>